<dbReference type="SMART" id="SM00471">
    <property type="entry name" value="HDc"/>
    <property type="match status" value="1"/>
</dbReference>
<proteinExistence type="predicted"/>
<accession>A0A0C1IMV5</accession>
<dbReference type="STRING" id="1349421.OI18_04520"/>
<dbReference type="Proteomes" id="UP000031408">
    <property type="component" value="Unassembled WGS sequence"/>
</dbReference>
<dbReference type="Pfam" id="PF01966">
    <property type="entry name" value="HD"/>
    <property type="match status" value="1"/>
</dbReference>
<dbReference type="AlphaFoldDB" id="A0A0C1IMV5"/>
<dbReference type="RefSeq" id="WP_039137569.1">
    <property type="nucleotide sequence ID" value="NZ_JSVC01000005.1"/>
</dbReference>
<dbReference type="OrthoDB" id="5728337at2"/>
<feature type="domain" description="HD/PDEase" evidence="1">
    <location>
        <begin position="24"/>
        <end position="138"/>
    </location>
</feature>
<keyword evidence="3" id="KW-1185">Reference proteome</keyword>
<evidence type="ECO:0000313" key="2">
    <source>
        <dbReference type="EMBL" id="KIC95535.1"/>
    </source>
</evidence>
<dbReference type="CDD" id="cd00077">
    <property type="entry name" value="HDc"/>
    <property type="match status" value="1"/>
</dbReference>
<organism evidence="2 3">
    <name type="scientific">Flavihumibacter solisilvae</name>
    <dbReference type="NCBI Taxonomy" id="1349421"/>
    <lineage>
        <taxon>Bacteria</taxon>
        <taxon>Pseudomonadati</taxon>
        <taxon>Bacteroidota</taxon>
        <taxon>Chitinophagia</taxon>
        <taxon>Chitinophagales</taxon>
        <taxon>Chitinophagaceae</taxon>
        <taxon>Flavihumibacter</taxon>
    </lineage>
</organism>
<gene>
    <name evidence="2" type="ORF">OI18_04520</name>
</gene>
<name>A0A0C1IMV5_9BACT</name>
<comment type="caution">
    <text evidence="2">The sequence shown here is derived from an EMBL/GenBank/DDBJ whole genome shotgun (WGS) entry which is preliminary data.</text>
</comment>
<evidence type="ECO:0000313" key="3">
    <source>
        <dbReference type="Proteomes" id="UP000031408"/>
    </source>
</evidence>
<dbReference type="Gene3D" id="1.10.3210.10">
    <property type="entry name" value="Hypothetical protein af1432"/>
    <property type="match status" value="1"/>
</dbReference>
<evidence type="ECO:0000259" key="1">
    <source>
        <dbReference type="SMART" id="SM00471"/>
    </source>
</evidence>
<dbReference type="SUPFAM" id="SSF109604">
    <property type="entry name" value="HD-domain/PDEase-like"/>
    <property type="match status" value="1"/>
</dbReference>
<reference evidence="2 3" key="1">
    <citation type="submission" date="2014-11" db="EMBL/GenBank/DDBJ databases">
        <title>Genome sequence of Flavihumibacter solisilvae 3-3.</title>
        <authorList>
            <person name="Zhou G."/>
            <person name="Li M."/>
            <person name="Wang G."/>
        </authorList>
    </citation>
    <scope>NUCLEOTIDE SEQUENCE [LARGE SCALE GENOMIC DNA]</scope>
    <source>
        <strain evidence="2 3">3-3</strain>
    </source>
</reference>
<protein>
    <recommendedName>
        <fullName evidence="1">HD/PDEase domain-containing protein</fullName>
    </recommendedName>
</protein>
<dbReference type="EMBL" id="JSVC01000005">
    <property type="protein sequence ID" value="KIC95535.1"/>
    <property type="molecule type" value="Genomic_DNA"/>
</dbReference>
<dbReference type="InterPro" id="IPR006674">
    <property type="entry name" value="HD_domain"/>
</dbReference>
<dbReference type="InterPro" id="IPR003607">
    <property type="entry name" value="HD/PDEase_dom"/>
</dbReference>
<sequence>MTEAGFQALKADIIQRLSGLDTRLTYHNLAHTLDVMEQAVRISVEESILDPRQLLLVKIAALYHDTGFLFTYRGHEEKSCEIARQDLAGTDLTVDEVNTITGMIMATKIPQSPANLMEEIICDADLDYLGRDDYPPISDNLKVEFLSYGIIGGDKDWDPLQIDFFEKHRYFTRSSRTLRAPRKQQYLAMLKEKAW</sequence>